<dbReference type="InterPro" id="IPR058621">
    <property type="entry name" value="SH3_HelY"/>
</dbReference>
<dbReference type="Gene3D" id="1.10.3380.30">
    <property type="match status" value="1"/>
</dbReference>
<keyword evidence="3 8" id="KW-0347">Helicase</keyword>
<dbReference type="GO" id="GO:0003676">
    <property type="term" value="F:nucleic acid binding"/>
    <property type="evidence" value="ECO:0007669"/>
    <property type="project" value="InterPro"/>
</dbReference>
<evidence type="ECO:0000256" key="4">
    <source>
        <dbReference type="ARBA" id="ARBA00022840"/>
    </source>
</evidence>
<evidence type="ECO:0000259" key="7">
    <source>
        <dbReference type="PROSITE" id="PS51194"/>
    </source>
</evidence>
<keyword evidence="2" id="KW-0378">Hydrolase</keyword>
<dbReference type="AlphaFoldDB" id="A0A375I2P3"/>
<dbReference type="Pfam" id="PF00271">
    <property type="entry name" value="Helicase_C"/>
    <property type="match status" value="1"/>
</dbReference>
<dbReference type="CDD" id="cd18795">
    <property type="entry name" value="SF2_C_Ski2"/>
    <property type="match status" value="1"/>
</dbReference>
<dbReference type="GO" id="GO:0016787">
    <property type="term" value="F:hydrolase activity"/>
    <property type="evidence" value="ECO:0007669"/>
    <property type="project" value="UniProtKB-KW"/>
</dbReference>
<evidence type="ECO:0000256" key="2">
    <source>
        <dbReference type="ARBA" id="ARBA00022801"/>
    </source>
</evidence>
<sequence>MAGYGFTFDPFQREACASIDAGHSVLVAAPTGSGKTVVGEYACHVALAEGRRCFYTTPIKALSNQKYHDLVARHGADNVGLLTGDISVNGDAPIVVMTTEVLRNMLYAASHSLDTLSYVVLDEVHYLSDRFRGAVWEEVILGLASSVQIVSLSATVSNAEEFGEWLDTVRGHVDVVVWEQRPVPLQQHVMAGHEIIDLFDGPGGRVNPRLVQLAKGEARRMRDDSRRPRGRSGRGKKTINYGSGRFGGATSRRYAARGSGRNTLTPSRAAVVVGLERAHLLPAIYFVFSRSGCDGAVRQLLNANIRLTSHDEAAELERIAHRHGAGLDAEDRRALGWGPFVEALRRGIAAHHAGLLPAFKAIVEEAFTRGLLKIVFATETLALGINMPARTVVLERLVKYNGQTHADITPGEYTQLTGRAGRRGIDDQGHAVVLWQPGMDPRAVAGLASRRTYPLRSSFTPNYNMAVNLVRSVGRVRARALLEQSFAQFQTDRHVVAHSRRAGAVATEIEQAWAEAACGRGDFVHYARLRDRITALQKEISRARRQEGRAEIAEALARLEPGDVCWLPAGRHDGWVLVVEPARPGSPEPNPLIMTPEHQLARLDVRDVAAPVSAASRVRVPKRFDRHSAADRRALARSFDARLAGLGEGPRTVTRPRVDADLAAQVEQLRAELAAHPCHDCPDREQHARAAERALRLERSLAGGERRAGESRNSIAAQFDRICGVLDALGYLDPEHPDEITRAGAMLARIYSELDLVIAEAIRAGVLADLPVPALAAVLSTLVYEARAGGPSPYRMPDERSEQAQSALRAVWRQVGLVERDERVERARSLDMGFAAPVHMWAQGAGLAQVLDASDMTAGDFVRWTRQVIDLASQVSNAPGVDELGPGGLVVACRGVVSALRRDIVDVDQAGLD</sequence>
<evidence type="ECO:0000256" key="5">
    <source>
        <dbReference type="SAM" id="MobiDB-lite"/>
    </source>
</evidence>
<dbReference type="PANTHER" id="PTHR12131">
    <property type="entry name" value="ATP-DEPENDENT RNA AND DNA HELICASE"/>
    <property type="match status" value="1"/>
</dbReference>
<dbReference type="PROSITE" id="PS51192">
    <property type="entry name" value="HELICASE_ATP_BIND_1"/>
    <property type="match status" value="1"/>
</dbReference>
<dbReference type="InterPro" id="IPR050699">
    <property type="entry name" value="RNA-DNA_Helicase"/>
</dbReference>
<accession>A0A375I2P3</accession>
<dbReference type="GO" id="GO:0055087">
    <property type="term" value="C:Ski complex"/>
    <property type="evidence" value="ECO:0007669"/>
    <property type="project" value="TreeGrafter"/>
</dbReference>
<evidence type="ECO:0000256" key="3">
    <source>
        <dbReference type="ARBA" id="ARBA00022806"/>
    </source>
</evidence>
<keyword evidence="9" id="KW-1185">Reference proteome</keyword>
<feature type="region of interest" description="Disordered" evidence="5">
    <location>
        <begin position="216"/>
        <end position="242"/>
    </location>
</feature>
<dbReference type="OrthoDB" id="3229913at2"/>
<dbReference type="InterPro" id="IPR011545">
    <property type="entry name" value="DEAD/DEAH_box_helicase_dom"/>
</dbReference>
<evidence type="ECO:0000256" key="1">
    <source>
        <dbReference type="ARBA" id="ARBA00022741"/>
    </source>
</evidence>
<feature type="domain" description="Helicase ATP-binding" evidence="6">
    <location>
        <begin position="16"/>
        <end position="174"/>
    </location>
</feature>
<evidence type="ECO:0000259" key="6">
    <source>
        <dbReference type="PROSITE" id="PS51192"/>
    </source>
</evidence>
<dbReference type="PANTHER" id="PTHR12131:SF1">
    <property type="entry name" value="ATP-DEPENDENT RNA HELICASE SUPV3L1, MITOCHONDRIAL-RELATED"/>
    <property type="match status" value="1"/>
</dbReference>
<dbReference type="EMBL" id="OMOH01000007">
    <property type="protein sequence ID" value="SPF68933.1"/>
    <property type="molecule type" value="Genomic_DNA"/>
</dbReference>
<dbReference type="SUPFAM" id="SSF52540">
    <property type="entry name" value="P-loop containing nucleoside triphosphate hydrolases"/>
    <property type="match status" value="1"/>
</dbReference>
<dbReference type="GO" id="GO:0005524">
    <property type="term" value="F:ATP binding"/>
    <property type="evidence" value="ECO:0007669"/>
    <property type="project" value="UniProtKB-KW"/>
</dbReference>
<dbReference type="Proteomes" id="UP000265962">
    <property type="component" value="Unassembled WGS sequence"/>
</dbReference>
<dbReference type="Gene3D" id="3.40.50.300">
    <property type="entry name" value="P-loop containing nucleotide triphosphate hydrolases"/>
    <property type="match status" value="2"/>
</dbReference>
<evidence type="ECO:0000313" key="8">
    <source>
        <dbReference type="EMBL" id="SPF68933.1"/>
    </source>
</evidence>
<gene>
    <name evidence="8" type="ORF">PROPJV5_1908</name>
</gene>
<dbReference type="InterPro" id="IPR027417">
    <property type="entry name" value="P-loop_NTPase"/>
</dbReference>
<dbReference type="SMART" id="SM00487">
    <property type="entry name" value="DEXDc"/>
    <property type="match status" value="1"/>
</dbReference>
<feature type="compositionally biased region" description="Basic residues" evidence="5">
    <location>
        <begin position="228"/>
        <end position="237"/>
    </location>
</feature>
<dbReference type="InterPro" id="IPR014001">
    <property type="entry name" value="Helicase_ATP-bd"/>
</dbReference>
<reference evidence="9" key="1">
    <citation type="submission" date="2018-02" db="EMBL/GenBank/DDBJ databases">
        <authorList>
            <person name="Hornung B."/>
        </authorList>
    </citation>
    <scope>NUCLEOTIDE SEQUENCE [LARGE SCALE GENOMIC DNA]</scope>
</reference>
<organism evidence="8 9">
    <name type="scientific">Propionibacterium ruminifibrarum</name>
    <dbReference type="NCBI Taxonomy" id="1962131"/>
    <lineage>
        <taxon>Bacteria</taxon>
        <taxon>Bacillati</taxon>
        <taxon>Actinomycetota</taxon>
        <taxon>Actinomycetes</taxon>
        <taxon>Propionibacteriales</taxon>
        <taxon>Propionibacteriaceae</taxon>
        <taxon>Propionibacterium</taxon>
    </lineage>
</organism>
<name>A0A375I2P3_9ACTN</name>
<dbReference type="RefSeq" id="WP_119716063.1">
    <property type="nucleotide sequence ID" value="NZ_OMOH01000007.1"/>
</dbReference>
<dbReference type="SMART" id="SM01142">
    <property type="entry name" value="DSHCT"/>
    <property type="match status" value="1"/>
</dbReference>
<protein>
    <submittedName>
        <fullName evidence="8">Superfamilies 1 and 2 helicase C-terminal domain profile</fullName>
    </submittedName>
</protein>
<dbReference type="GO" id="GO:0070478">
    <property type="term" value="P:nuclear-transcribed mRNA catabolic process, 3'-5' exonucleolytic nonsense-mediated decay"/>
    <property type="evidence" value="ECO:0007669"/>
    <property type="project" value="TreeGrafter"/>
</dbReference>
<dbReference type="InterPro" id="IPR001650">
    <property type="entry name" value="Helicase_C-like"/>
</dbReference>
<dbReference type="GO" id="GO:0004386">
    <property type="term" value="F:helicase activity"/>
    <property type="evidence" value="ECO:0007669"/>
    <property type="project" value="UniProtKB-KW"/>
</dbReference>
<dbReference type="SMART" id="SM00490">
    <property type="entry name" value="HELICc"/>
    <property type="match status" value="1"/>
</dbReference>
<keyword evidence="4" id="KW-0067">ATP-binding</keyword>
<feature type="domain" description="Helicase C-terminal" evidence="7">
    <location>
        <begin position="274"/>
        <end position="471"/>
    </location>
</feature>
<proteinExistence type="predicted"/>
<evidence type="ECO:0000313" key="9">
    <source>
        <dbReference type="Proteomes" id="UP000265962"/>
    </source>
</evidence>
<dbReference type="Pfam" id="PF00270">
    <property type="entry name" value="DEAD"/>
    <property type="match status" value="1"/>
</dbReference>
<keyword evidence="1" id="KW-0547">Nucleotide-binding</keyword>
<feature type="compositionally biased region" description="Basic and acidic residues" evidence="5">
    <location>
        <begin position="216"/>
        <end position="227"/>
    </location>
</feature>
<dbReference type="Pfam" id="PF26090">
    <property type="entry name" value="SH3_HelY"/>
    <property type="match status" value="1"/>
</dbReference>
<dbReference type="PROSITE" id="PS51194">
    <property type="entry name" value="HELICASE_CTER"/>
    <property type="match status" value="1"/>
</dbReference>
<dbReference type="InterPro" id="IPR012961">
    <property type="entry name" value="Ski2/MTR4_C"/>
</dbReference>
<dbReference type="Pfam" id="PF08148">
    <property type="entry name" value="DSHCT"/>
    <property type="match status" value="1"/>
</dbReference>